<feature type="signal peptide" evidence="1">
    <location>
        <begin position="1"/>
        <end position="26"/>
    </location>
</feature>
<gene>
    <name evidence="2" type="ORF">ACFPM7_03060</name>
</gene>
<reference evidence="3" key="1">
    <citation type="journal article" date="2019" name="Int. J. Syst. Evol. Microbiol.">
        <title>The Global Catalogue of Microorganisms (GCM) 10K type strain sequencing project: providing services to taxonomists for standard genome sequencing and annotation.</title>
        <authorList>
            <consortium name="The Broad Institute Genomics Platform"/>
            <consortium name="The Broad Institute Genome Sequencing Center for Infectious Disease"/>
            <person name="Wu L."/>
            <person name="Ma J."/>
        </authorList>
    </citation>
    <scope>NUCLEOTIDE SEQUENCE [LARGE SCALE GENOMIC DNA]</scope>
    <source>
        <strain evidence="3">CCUG 59778</strain>
    </source>
</reference>
<evidence type="ECO:0000313" key="2">
    <source>
        <dbReference type="EMBL" id="MFC5286019.1"/>
    </source>
</evidence>
<dbReference type="EMBL" id="JBHSKF010000001">
    <property type="protein sequence ID" value="MFC5286019.1"/>
    <property type="molecule type" value="Genomic_DNA"/>
</dbReference>
<dbReference type="RefSeq" id="WP_378243485.1">
    <property type="nucleotide sequence ID" value="NZ_JBHSKF010000001.1"/>
</dbReference>
<accession>A0ABW0EJC8</accession>
<evidence type="ECO:0000256" key="1">
    <source>
        <dbReference type="SAM" id="SignalP"/>
    </source>
</evidence>
<comment type="caution">
    <text evidence="2">The sequence shown here is derived from an EMBL/GenBank/DDBJ whole genome shotgun (WGS) entry which is preliminary data.</text>
</comment>
<keyword evidence="3" id="KW-1185">Reference proteome</keyword>
<evidence type="ECO:0000313" key="3">
    <source>
        <dbReference type="Proteomes" id="UP001596157"/>
    </source>
</evidence>
<protein>
    <submittedName>
        <fullName evidence="2">Uncharacterized protein</fullName>
    </submittedName>
</protein>
<dbReference type="Proteomes" id="UP001596157">
    <property type="component" value="Unassembled WGS sequence"/>
</dbReference>
<keyword evidence="1" id="KW-0732">Signal</keyword>
<feature type="chain" id="PRO_5046635210" evidence="1">
    <location>
        <begin position="27"/>
        <end position="174"/>
    </location>
</feature>
<proteinExistence type="predicted"/>
<name>A0ABW0EJC8_9PSEU</name>
<organism evidence="2 3">
    <name type="scientific">Actinokineospora guangxiensis</name>
    <dbReference type="NCBI Taxonomy" id="1490288"/>
    <lineage>
        <taxon>Bacteria</taxon>
        <taxon>Bacillati</taxon>
        <taxon>Actinomycetota</taxon>
        <taxon>Actinomycetes</taxon>
        <taxon>Pseudonocardiales</taxon>
        <taxon>Pseudonocardiaceae</taxon>
        <taxon>Actinokineospora</taxon>
    </lineage>
</organism>
<sequence length="174" mass="19235">MNVKRRLLPLVLALIAICSAGSPAVAERPDKDGPVAGRVAGGPIPGAPRHDLREGVAAGQWSVQGVYLPFNFSFSFTRSLNSRVFWPSTSGRACVNLRGTGSAEPTWWGREIKVEMWNAYGTDTKVGATVRYSVDGSYYGYCWTGLYPYHEHYFRVVKDWSTTRAVWGDGWVSP</sequence>